<dbReference type="InterPro" id="IPR003961">
    <property type="entry name" value="FN3_dom"/>
</dbReference>
<keyword evidence="2" id="KW-0547">Nucleotide-binding</keyword>
<keyword evidence="6" id="KW-1185">Reference proteome</keyword>
<reference evidence="5 6" key="1">
    <citation type="submission" date="2018-10" db="EMBL/GenBank/DDBJ databases">
        <title>Genome assembly for a Yunnan-Guizhou Plateau 3E fish, Anabarilius grahami (Regan), and its evolutionary and genetic applications.</title>
        <authorList>
            <person name="Jiang W."/>
        </authorList>
    </citation>
    <scope>NUCLEOTIDE SEQUENCE [LARGE SCALE GENOMIC DNA]</scope>
    <source>
        <strain evidence="5">AG-KIZ</strain>
        <tissue evidence="5">Muscle</tissue>
    </source>
</reference>
<dbReference type="InterPro" id="IPR040581">
    <property type="entry name" value="Thioredoxin_11"/>
</dbReference>
<dbReference type="CDD" id="cd00063">
    <property type="entry name" value="FN3"/>
    <property type="match status" value="2"/>
</dbReference>
<proteinExistence type="inferred from homology"/>
<dbReference type="SMART" id="SM00060">
    <property type="entry name" value="FN3"/>
    <property type="match status" value="2"/>
</dbReference>
<dbReference type="InterPro" id="IPR013783">
    <property type="entry name" value="Ig-like_fold"/>
</dbReference>
<dbReference type="EMBL" id="RJVU01061998">
    <property type="protein sequence ID" value="ROJ30543.1"/>
    <property type="molecule type" value="Genomic_DNA"/>
</dbReference>
<protein>
    <submittedName>
        <fullName evidence="5">Stonustoxin subunit alpha</fullName>
    </submittedName>
</protein>
<feature type="region of interest" description="Disordered" evidence="3">
    <location>
        <begin position="1275"/>
        <end position="1348"/>
    </location>
</feature>
<dbReference type="Pfam" id="PF18078">
    <property type="entry name" value="Thioredoxin_11"/>
    <property type="match status" value="1"/>
</dbReference>
<dbReference type="InterPro" id="IPR036116">
    <property type="entry name" value="FN3_sf"/>
</dbReference>
<sequence length="1348" mass="151920">MLECPVTYTVITRVLIARERRKMSDSETIELACLGRPFQLGMLYDCRRDLLIPGITLWDAQMLQKNINVRPQPNTDFKIIASDSSEDKVEALNISASLEASFLSGLVSVKGSADYLNDKKKSKHQSRVTLQYRTTARFEQLTMEHLGAGNVKHCNVFQEGSATHVVTALLYGAQAFFIFDCEVSSNENHQEIQGDLHATIKKIPVISIEGQASLQMNEMEQEKMNKFSCTFHGDFALEKNPVSYVDAIKVYSELPKLLGEHGENAVPMTVWLYPLKKLDSTAAQLVREISVSLVRRAQRIMDELDNCDIQCQDLMRDNITIQFPEIKTKIRKFKDLCSEYKIVFKKHLCRLLPAIRGGGKEEQELADALSDKERSPFQGVLVHKFLNEREREMNVVRSYLEIMKEVPVLSSSNDLDKVVLKASNNYVIAFTLTSLDENEPYLSDLENYLKKQSCNNGEQVSYDQNSSKKTAKWFSSGDVTELTRETIQAFLDFKEANKGRINIEFCIASIPDELITASSIHVYERGRLMSSQYELPSKPPKPVFLSAEHDCIHLQINPPDRGVSSVASYCISYQSAQSPEWTEVFTDGVSDQVTVKQLQPHKEYCFNCKAVCRPGVSLTSDTTSFFKTRPCAPPGAPVVKQVESESATVAWDVPTSVGEDVLVTGYVLEFREMPKDQENEMPWKSVKSTSRECTLRGLKEKTIYTIRVFANCGNDGVSLSSPETVFSASLKGKQSNKDGSGLFLNQSSQIKRGNPSIYTLTLHKKMSETANLYVFGRRVEDVKNKVVLLVGSTGAGKTTLVNVMINYILGVKWEDSYRFKLINEVTNRSQAESQTSNVSSYELYNQPGFQIPYSLTIVDTPGFGDTRGIAHDKLITEQVKSFLCSPLGIDHIDAVCFVVQASLARLSANQRYIFDSILSIFGKDIAENIIILVTFADGKDIPVLEAIKAADLPCQKNKKGQPTHFKFNNSVVYADKNVQESGTSDNDSNDDDDDEENNQNMSKIVWTTTFKQMKAFFKALGAIESKDLTQTRKVLEERERLDKVMKDLTPQITAGLSKMSEIKKFKQCLENESENMAQNEDFEQDVDVMKANRSPVNCFTMNCNTCFFTCHSNCFLPAEDSVETCAVMEGDHCIICPGNCHYSAHSKERFMWTYETKIEKKTIKELKDNFMNAKGKFMDTKQMLDALEVEFHKIEEKLRTLIKMSSDCLRRLDEIALKPTSLSTDEYLEILIKTEEEEKSPGFESRIAGLKKMKQDSLVQENIKQGKAHILRVADSPFPDEGRGVADPLGGMDRDHPGGGGEDGGEGWRQHLRTQDVWMDSGVQQYFNKDVKPPERKESQHQNGRAPD</sequence>
<evidence type="ECO:0000313" key="5">
    <source>
        <dbReference type="EMBL" id="ROJ30543.1"/>
    </source>
</evidence>
<evidence type="ECO:0000256" key="1">
    <source>
        <dbReference type="ARBA" id="ARBA00008535"/>
    </source>
</evidence>
<dbReference type="PROSITE" id="PS50853">
    <property type="entry name" value="FN3"/>
    <property type="match status" value="2"/>
</dbReference>
<evidence type="ECO:0000256" key="3">
    <source>
        <dbReference type="SAM" id="MobiDB-lite"/>
    </source>
</evidence>
<feature type="domain" description="Fibronectin type-III" evidence="4">
    <location>
        <begin position="538"/>
        <end position="631"/>
    </location>
</feature>
<dbReference type="SUPFAM" id="SSF49265">
    <property type="entry name" value="Fibronectin type III"/>
    <property type="match status" value="1"/>
</dbReference>
<feature type="region of interest" description="Disordered" evidence="3">
    <location>
        <begin position="979"/>
        <end position="998"/>
    </location>
</feature>
<dbReference type="SUPFAM" id="SSF52540">
    <property type="entry name" value="P-loop containing nucleoside triphosphate hydrolases"/>
    <property type="match status" value="2"/>
</dbReference>
<dbReference type="Gene3D" id="3.40.50.300">
    <property type="entry name" value="P-loop containing nucleotide triphosphate hydrolases"/>
    <property type="match status" value="1"/>
</dbReference>
<evidence type="ECO:0000313" key="6">
    <source>
        <dbReference type="Proteomes" id="UP000281406"/>
    </source>
</evidence>
<dbReference type="Pfam" id="PF00041">
    <property type="entry name" value="fn3"/>
    <property type="match status" value="1"/>
</dbReference>
<evidence type="ECO:0000256" key="2">
    <source>
        <dbReference type="ARBA" id="ARBA00022741"/>
    </source>
</evidence>
<dbReference type="CDD" id="cd00882">
    <property type="entry name" value="Ras_like_GTPase"/>
    <property type="match status" value="1"/>
</dbReference>
<name>A0A3N0XSI0_ANAGA</name>
<dbReference type="PANTHER" id="PTHR31594">
    <property type="entry name" value="AIG1-TYPE G DOMAIN-CONTAINING PROTEIN"/>
    <property type="match status" value="1"/>
</dbReference>
<feature type="domain" description="Fibronectin type-III" evidence="4">
    <location>
        <begin position="633"/>
        <end position="732"/>
    </location>
</feature>
<comment type="similarity">
    <text evidence="1">Belongs to the TRAFAC class TrmE-Era-EngA-EngB-Septin-like GTPase superfamily. AIG1/Toc34/Toc159-like paraseptin GTPase family. IAN subfamily.</text>
</comment>
<organism evidence="5 6">
    <name type="scientific">Anabarilius grahami</name>
    <name type="common">Kanglang fish</name>
    <name type="synonym">Barilius grahami</name>
    <dbReference type="NCBI Taxonomy" id="495550"/>
    <lineage>
        <taxon>Eukaryota</taxon>
        <taxon>Metazoa</taxon>
        <taxon>Chordata</taxon>
        <taxon>Craniata</taxon>
        <taxon>Vertebrata</taxon>
        <taxon>Euteleostomi</taxon>
        <taxon>Actinopterygii</taxon>
        <taxon>Neopterygii</taxon>
        <taxon>Teleostei</taxon>
        <taxon>Ostariophysi</taxon>
        <taxon>Cypriniformes</taxon>
        <taxon>Xenocyprididae</taxon>
        <taxon>Xenocypridinae</taxon>
        <taxon>Xenocypridinae incertae sedis</taxon>
        <taxon>Anabarilius</taxon>
    </lineage>
</organism>
<comment type="caution">
    <text evidence="5">The sequence shown here is derived from an EMBL/GenBank/DDBJ whole genome shotgun (WGS) entry which is preliminary data.</text>
</comment>
<dbReference type="InterPro" id="IPR048997">
    <property type="entry name" value="Stonustoxin-like_helical"/>
</dbReference>
<feature type="compositionally biased region" description="Basic and acidic residues" evidence="3">
    <location>
        <begin position="1329"/>
        <end position="1340"/>
    </location>
</feature>
<dbReference type="InterPro" id="IPR027417">
    <property type="entry name" value="P-loop_NTPase"/>
</dbReference>
<dbReference type="OrthoDB" id="8954335at2759"/>
<evidence type="ECO:0000259" key="4">
    <source>
        <dbReference type="PROSITE" id="PS50853"/>
    </source>
</evidence>
<accession>A0A3N0XSI0</accession>
<dbReference type="GO" id="GO:0005525">
    <property type="term" value="F:GTP binding"/>
    <property type="evidence" value="ECO:0007669"/>
    <property type="project" value="InterPro"/>
</dbReference>
<dbReference type="Pfam" id="PF21109">
    <property type="entry name" value="Stonustoxin_helical"/>
    <property type="match status" value="1"/>
</dbReference>
<dbReference type="FunFam" id="3.40.50.300:FF:002049">
    <property type="entry name" value="Si:ch73-170d6.2"/>
    <property type="match status" value="1"/>
</dbReference>
<dbReference type="InterPro" id="IPR006703">
    <property type="entry name" value="G_AIG1"/>
</dbReference>
<dbReference type="Proteomes" id="UP000281406">
    <property type="component" value="Unassembled WGS sequence"/>
</dbReference>
<dbReference type="PANTHER" id="PTHR31594:SF16">
    <property type="entry name" value="SI:CH211-281L24.3"/>
    <property type="match status" value="1"/>
</dbReference>
<dbReference type="InterPro" id="IPR052090">
    <property type="entry name" value="Cytolytic_pore-forming_toxin"/>
</dbReference>
<dbReference type="Pfam" id="PF04548">
    <property type="entry name" value="AIG1"/>
    <property type="match status" value="1"/>
</dbReference>
<dbReference type="Gene3D" id="2.60.40.10">
    <property type="entry name" value="Immunoglobulins"/>
    <property type="match status" value="2"/>
</dbReference>
<feature type="compositionally biased region" description="Acidic residues" evidence="3">
    <location>
        <begin position="987"/>
        <end position="997"/>
    </location>
</feature>
<gene>
    <name evidence="5" type="ORF">DPX16_2396</name>
</gene>